<dbReference type="Pfam" id="PF09157">
    <property type="entry name" value="TruB-C_2"/>
    <property type="match status" value="1"/>
</dbReference>
<dbReference type="RefSeq" id="WP_141349015.1">
    <property type="nucleotide sequence ID" value="NZ_BJNV01000005.1"/>
</dbReference>
<keyword evidence="3 5" id="KW-0819">tRNA processing</keyword>
<dbReference type="InterPro" id="IPR014780">
    <property type="entry name" value="tRNA_psdUridine_synth_TruB"/>
</dbReference>
<reference evidence="9 10" key="1">
    <citation type="submission" date="2019-06" db="EMBL/GenBank/DDBJ databases">
        <title>Whole genome shotgun sequence of Zoogloea ramigera NBRC 15342.</title>
        <authorList>
            <person name="Hosoyama A."/>
            <person name="Uohara A."/>
            <person name="Ohji S."/>
            <person name="Ichikawa N."/>
        </authorList>
    </citation>
    <scope>NUCLEOTIDE SEQUENCE [LARGE SCALE GENOMIC DNA]</scope>
    <source>
        <strain evidence="9 10">NBRC 15342</strain>
    </source>
</reference>
<dbReference type="EMBL" id="BJNV01000005">
    <property type="protein sequence ID" value="GEC94250.1"/>
    <property type="molecule type" value="Genomic_DNA"/>
</dbReference>
<dbReference type="GO" id="GO:0003723">
    <property type="term" value="F:RNA binding"/>
    <property type="evidence" value="ECO:0007669"/>
    <property type="project" value="InterPro"/>
</dbReference>
<dbReference type="PANTHER" id="PTHR13767">
    <property type="entry name" value="TRNA-PSEUDOURIDINE SYNTHASE"/>
    <property type="match status" value="1"/>
</dbReference>
<dbReference type="InterPro" id="IPR020103">
    <property type="entry name" value="PsdUridine_synth_cat_dom_sf"/>
</dbReference>
<dbReference type="CDD" id="cd02573">
    <property type="entry name" value="PseudoU_synth_EcTruB"/>
    <property type="match status" value="1"/>
</dbReference>
<evidence type="ECO:0000259" key="7">
    <source>
        <dbReference type="Pfam" id="PF09157"/>
    </source>
</evidence>
<comment type="similarity">
    <text evidence="2 5">Belongs to the pseudouridine synthase TruB family. Type 1 subfamily.</text>
</comment>
<feature type="active site" description="Nucleophile" evidence="5">
    <location>
        <position position="51"/>
    </location>
</feature>
<dbReference type="GO" id="GO:0031119">
    <property type="term" value="P:tRNA pseudouridine synthesis"/>
    <property type="evidence" value="ECO:0007669"/>
    <property type="project" value="UniProtKB-UniRule"/>
</dbReference>
<evidence type="ECO:0000256" key="4">
    <source>
        <dbReference type="ARBA" id="ARBA00023235"/>
    </source>
</evidence>
<evidence type="ECO:0000259" key="6">
    <source>
        <dbReference type="Pfam" id="PF01509"/>
    </source>
</evidence>
<dbReference type="FunFam" id="3.30.2350.10:FF:000011">
    <property type="entry name" value="tRNA pseudouridine synthase B"/>
    <property type="match status" value="1"/>
</dbReference>
<evidence type="ECO:0000256" key="3">
    <source>
        <dbReference type="ARBA" id="ARBA00022694"/>
    </source>
</evidence>
<dbReference type="AlphaFoldDB" id="A0A4Y4CUH8"/>
<feature type="domain" description="tRNA pseudouridine synthase II TruB subfamily 1 C-terminal" evidence="7">
    <location>
        <begin position="245"/>
        <end position="300"/>
    </location>
</feature>
<evidence type="ECO:0000256" key="1">
    <source>
        <dbReference type="ARBA" id="ARBA00000385"/>
    </source>
</evidence>
<gene>
    <name evidence="5 9" type="primary">truB</name>
    <name evidence="9" type="ORF">ZRA01_03230</name>
</gene>
<protein>
    <recommendedName>
        <fullName evidence="5">tRNA pseudouridine synthase B</fullName>
        <ecNumber evidence="5">5.4.99.25</ecNumber>
    </recommendedName>
    <alternativeName>
        <fullName evidence="5">tRNA pseudouridine(55) synthase</fullName>
        <shortName evidence="5">Psi55 synthase</shortName>
    </alternativeName>
    <alternativeName>
        <fullName evidence="5">tRNA pseudouridylate synthase</fullName>
    </alternativeName>
    <alternativeName>
        <fullName evidence="5">tRNA-uridine isomerase</fullName>
    </alternativeName>
</protein>
<keyword evidence="10" id="KW-1185">Reference proteome</keyword>
<dbReference type="EC" id="5.4.99.25" evidence="5"/>
<dbReference type="InterPro" id="IPR015240">
    <property type="entry name" value="tRNA_sdUridine_synth_fam1_C"/>
</dbReference>
<comment type="function">
    <text evidence="5">Responsible for synthesis of pseudouridine from uracil-55 in the psi GC loop of transfer RNAs.</text>
</comment>
<dbReference type="NCBIfam" id="TIGR00431">
    <property type="entry name" value="TruB"/>
    <property type="match status" value="1"/>
</dbReference>
<dbReference type="Proteomes" id="UP000318422">
    <property type="component" value="Unassembled WGS sequence"/>
</dbReference>
<evidence type="ECO:0000256" key="2">
    <source>
        <dbReference type="ARBA" id="ARBA00005642"/>
    </source>
</evidence>
<evidence type="ECO:0000256" key="5">
    <source>
        <dbReference type="HAMAP-Rule" id="MF_01080"/>
    </source>
</evidence>
<evidence type="ECO:0000259" key="8">
    <source>
        <dbReference type="Pfam" id="PF16198"/>
    </source>
</evidence>
<dbReference type="Pfam" id="PF16198">
    <property type="entry name" value="TruB_C_2"/>
    <property type="match status" value="1"/>
</dbReference>
<dbReference type="PANTHER" id="PTHR13767:SF2">
    <property type="entry name" value="PSEUDOURIDYLATE SYNTHASE TRUB1"/>
    <property type="match status" value="1"/>
</dbReference>
<dbReference type="InterPro" id="IPR032819">
    <property type="entry name" value="TruB_C"/>
</dbReference>
<dbReference type="GO" id="GO:1990481">
    <property type="term" value="P:mRNA pseudouridine synthesis"/>
    <property type="evidence" value="ECO:0007669"/>
    <property type="project" value="TreeGrafter"/>
</dbReference>
<dbReference type="SUPFAM" id="SSF55120">
    <property type="entry name" value="Pseudouridine synthase"/>
    <property type="match status" value="1"/>
</dbReference>
<dbReference type="SUPFAM" id="SSF88697">
    <property type="entry name" value="PUA domain-like"/>
    <property type="match status" value="1"/>
</dbReference>
<organism evidence="9 10">
    <name type="scientific">Zoogloea ramigera</name>
    <dbReference type="NCBI Taxonomy" id="350"/>
    <lineage>
        <taxon>Bacteria</taxon>
        <taxon>Pseudomonadati</taxon>
        <taxon>Pseudomonadota</taxon>
        <taxon>Betaproteobacteria</taxon>
        <taxon>Rhodocyclales</taxon>
        <taxon>Zoogloeaceae</taxon>
        <taxon>Zoogloea</taxon>
    </lineage>
</organism>
<dbReference type="Pfam" id="PF01509">
    <property type="entry name" value="TruB_N"/>
    <property type="match status" value="1"/>
</dbReference>
<dbReference type="CDD" id="cd21152">
    <property type="entry name" value="PUA_TruB_bacterial"/>
    <property type="match status" value="1"/>
</dbReference>
<dbReference type="Gene3D" id="2.30.130.10">
    <property type="entry name" value="PUA domain"/>
    <property type="match status" value="1"/>
</dbReference>
<name>A0A4Y4CUH8_ZOORA</name>
<dbReference type="GO" id="GO:0160148">
    <property type="term" value="F:tRNA pseudouridine(55) synthase activity"/>
    <property type="evidence" value="ECO:0007669"/>
    <property type="project" value="UniProtKB-EC"/>
</dbReference>
<dbReference type="InterPro" id="IPR002501">
    <property type="entry name" value="PsdUridine_synth_N"/>
</dbReference>
<accession>A0A4Y4CUH8</accession>
<dbReference type="Gene3D" id="3.30.2350.10">
    <property type="entry name" value="Pseudouridine synthase"/>
    <property type="match status" value="1"/>
</dbReference>
<comment type="catalytic activity">
    <reaction evidence="1 5">
        <text>uridine(55) in tRNA = pseudouridine(55) in tRNA</text>
        <dbReference type="Rhea" id="RHEA:42532"/>
        <dbReference type="Rhea" id="RHEA-COMP:10101"/>
        <dbReference type="Rhea" id="RHEA-COMP:10102"/>
        <dbReference type="ChEBI" id="CHEBI:65314"/>
        <dbReference type="ChEBI" id="CHEBI:65315"/>
        <dbReference type="EC" id="5.4.99.25"/>
    </reaction>
</comment>
<sequence length="305" mass="32737">MSRPPQRRTPRRIVDGVLFLDKPVGISSNNALQKARWLLSAAKGGHTGTLDPMASGLLPLTFGEATKFSQTLLDADKAYDATVLLGVTTTTADAEGEVLACCPVDVSDAAIEAAIATLRGEIEQVPPMYSALKHHGKALYEYAREGIEIPREPRRVTIYRFELLERDGDSLKVRVECSKGTYVRTLASDLGALLGCGAHLTALRRTKIGPFGLDVSLPLADFEAVPAEERDGRLAPVDALLVHLPVLQLDAAQARSLTHGQPVQGCSGEPGCMVRAYEGEHFLGVATYGEEGELIPTRLVATGNR</sequence>
<feature type="domain" description="tRNA pseudouridylate synthase B C-terminal" evidence="8">
    <location>
        <begin position="184"/>
        <end position="241"/>
    </location>
</feature>
<dbReference type="HAMAP" id="MF_01080">
    <property type="entry name" value="TruB_bact"/>
    <property type="match status" value="1"/>
</dbReference>
<evidence type="ECO:0000313" key="9">
    <source>
        <dbReference type="EMBL" id="GEC94250.1"/>
    </source>
</evidence>
<comment type="caution">
    <text evidence="9">The sequence shown here is derived from an EMBL/GenBank/DDBJ whole genome shotgun (WGS) entry which is preliminary data.</text>
</comment>
<evidence type="ECO:0000313" key="10">
    <source>
        <dbReference type="Proteomes" id="UP000318422"/>
    </source>
</evidence>
<dbReference type="InterPro" id="IPR015947">
    <property type="entry name" value="PUA-like_sf"/>
</dbReference>
<feature type="domain" description="Pseudouridine synthase II N-terminal" evidence="6">
    <location>
        <begin position="36"/>
        <end position="183"/>
    </location>
</feature>
<dbReference type="OrthoDB" id="9802309at2"/>
<dbReference type="InterPro" id="IPR036974">
    <property type="entry name" value="PUA_sf"/>
</dbReference>
<proteinExistence type="inferred from homology"/>
<keyword evidence="4 5" id="KW-0413">Isomerase</keyword>